<feature type="signal peptide" evidence="1">
    <location>
        <begin position="1"/>
        <end position="36"/>
    </location>
</feature>
<dbReference type="InterPro" id="IPR015943">
    <property type="entry name" value="WD40/YVTN_repeat-like_dom_sf"/>
</dbReference>
<dbReference type="PROSITE" id="PS51257">
    <property type="entry name" value="PROKAR_LIPOPROTEIN"/>
    <property type="match status" value="1"/>
</dbReference>
<dbReference type="Gene3D" id="2.130.10.10">
    <property type="entry name" value="YVTN repeat-like/Quinoprotein amine dehydrogenase"/>
    <property type="match status" value="2"/>
</dbReference>
<dbReference type="EMBL" id="SOHE01000016">
    <property type="protein sequence ID" value="TFD54432.1"/>
    <property type="molecule type" value="Genomic_DNA"/>
</dbReference>
<name>A0A4R9A9L5_9MICO</name>
<protein>
    <recommendedName>
        <fullName evidence="4">Exo-alpha-sialidase</fullName>
    </recommendedName>
</protein>
<evidence type="ECO:0000313" key="2">
    <source>
        <dbReference type="EMBL" id="TFD54432.1"/>
    </source>
</evidence>
<gene>
    <name evidence="2" type="ORF">E3T55_03060</name>
</gene>
<dbReference type="RefSeq" id="WP_134518107.1">
    <property type="nucleotide sequence ID" value="NZ_SOHE01000016.1"/>
</dbReference>
<accession>A0A4R9A9L5</accession>
<evidence type="ECO:0000256" key="1">
    <source>
        <dbReference type="SAM" id="SignalP"/>
    </source>
</evidence>
<keyword evidence="3" id="KW-1185">Reference proteome</keyword>
<organism evidence="2 3">
    <name type="scientific">Cryobacterium frigoriphilum</name>
    <dbReference type="NCBI Taxonomy" id="1259150"/>
    <lineage>
        <taxon>Bacteria</taxon>
        <taxon>Bacillati</taxon>
        <taxon>Actinomycetota</taxon>
        <taxon>Actinomycetes</taxon>
        <taxon>Micrococcales</taxon>
        <taxon>Microbacteriaceae</taxon>
        <taxon>Cryobacterium</taxon>
    </lineage>
</organism>
<dbReference type="OrthoDB" id="9764804at2"/>
<sequence length="321" mass="32213">MSCRLTPARFRWAAPAAITTLIVLSGCTLTAGTVDAEAGATAEAFGHIHGLGADPLTGNTYAATHHGVWLISTADLPDSYLGGAEPGPPAAPLQLAGGSQDMMGFTVAVPGTLLASGHPDAHEASDLATPNLGLISSTDAAASWTNLSLAGRTDFHDLDAVPLPSGTLRVYGYDAGAGALAISDDSGQTWTAGASLAMRDLTADRADSDRVLATTADGLAESRDAGHSFQLIADAPALLLVEAVDQSAGGGFVGIDAGGAVWRQDPATQAWSETGSTGRAPDALTFAGGNAPWMLVADAAGIAGSDDYGATWTDLLSLGGE</sequence>
<dbReference type="SUPFAM" id="SSF110296">
    <property type="entry name" value="Oligoxyloglucan reducing end-specific cellobiohydrolase"/>
    <property type="match status" value="1"/>
</dbReference>
<reference evidence="2 3" key="1">
    <citation type="submission" date="2019-03" db="EMBL/GenBank/DDBJ databases">
        <title>Genomics of glacier-inhabiting Cryobacterium strains.</title>
        <authorList>
            <person name="Liu Q."/>
            <person name="Xin Y.-H."/>
        </authorList>
    </citation>
    <scope>NUCLEOTIDE SEQUENCE [LARGE SCALE GENOMIC DNA]</scope>
    <source>
        <strain evidence="2 3">Hh14</strain>
    </source>
</reference>
<dbReference type="Proteomes" id="UP000297447">
    <property type="component" value="Unassembled WGS sequence"/>
</dbReference>
<evidence type="ECO:0008006" key="4">
    <source>
        <dbReference type="Google" id="ProtNLM"/>
    </source>
</evidence>
<comment type="caution">
    <text evidence="2">The sequence shown here is derived from an EMBL/GenBank/DDBJ whole genome shotgun (WGS) entry which is preliminary data.</text>
</comment>
<keyword evidence="1" id="KW-0732">Signal</keyword>
<proteinExistence type="predicted"/>
<dbReference type="AlphaFoldDB" id="A0A4R9A9L5"/>
<dbReference type="CDD" id="cd15482">
    <property type="entry name" value="Sialidase_non-viral"/>
    <property type="match status" value="1"/>
</dbReference>
<evidence type="ECO:0000313" key="3">
    <source>
        <dbReference type="Proteomes" id="UP000297447"/>
    </source>
</evidence>
<feature type="chain" id="PRO_5020998707" description="Exo-alpha-sialidase" evidence="1">
    <location>
        <begin position="37"/>
        <end position="321"/>
    </location>
</feature>